<accession>A0ABS9NQ13</accession>
<dbReference type="InterPro" id="IPR007498">
    <property type="entry name" value="PqiA-like"/>
</dbReference>
<dbReference type="InterPro" id="IPR051800">
    <property type="entry name" value="PqiA-PqiB_transport"/>
</dbReference>
<reference evidence="8 9" key="1">
    <citation type="submission" date="2022-02" db="EMBL/GenBank/DDBJ databases">
        <title>Genome sequence data of Kingella unionensis sp. nov. strain CICC 24913 (CCUG 75125).</title>
        <authorList>
            <person name="Xiao M."/>
        </authorList>
    </citation>
    <scope>NUCLEOTIDE SEQUENCE [LARGE SCALE GENOMIC DNA]</scope>
    <source>
        <strain evidence="8 9">CICC 24913</strain>
    </source>
</reference>
<feature type="transmembrane region" description="Helical" evidence="7">
    <location>
        <begin position="161"/>
        <end position="179"/>
    </location>
</feature>
<keyword evidence="2" id="KW-1003">Cell membrane</keyword>
<comment type="caution">
    <text evidence="8">The sequence shown here is derived from an EMBL/GenBank/DDBJ whole genome shotgun (WGS) entry which is preliminary data.</text>
</comment>
<feature type="transmembrane region" description="Helical" evidence="7">
    <location>
        <begin position="364"/>
        <end position="382"/>
    </location>
</feature>
<sequence length="430" mass="48008">MSGRTYRPATAKRQRFYLPNATLPAHQADCPVCGLRVALPTLYQGQEASCPRCHHPLARIESRPYMMTLACALASLIVLLLVYSLPFVTIAMPGVYSPLRLPEMLFTLLGGDWGFLGGVLFVFTFGVPLLFVLLCLYLYFSLWQGKTPPGMLWAARLITRLRHALMVDVFFISVMVAYIKIVTVAQVDFGAAFWLLPVLALLLLRTSLAVSEHWVYRQIRRTRRLKAFQAAENTVCCTRCLHFRPLSEGFCGVCGTELGYRRPGSLSLSAAFLLAAAILYLPANLLPIMISSNPLKTEISTIMSGIIFMWNDGDKLIAVIIFSASIAVPTLKILSMLVLLYCARFKPLMPVWAMSLQYRITEAVGRWSMIDVFVIIMMMSAFHTPIAHVSPGPASVYFCLVVILTMCSAYFFDPRLLWDHAAAERPSSEP</sequence>
<feature type="transmembrane region" description="Helical" evidence="7">
    <location>
        <begin position="69"/>
        <end position="93"/>
    </location>
</feature>
<evidence type="ECO:0000256" key="5">
    <source>
        <dbReference type="ARBA" id="ARBA00022989"/>
    </source>
</evidence>
<feature type="transmembrane region" description="Helical" evidence="7">
    <location>
        <begin position="191"/>
        <end position="216"/>
    </location>
</feature>
<dbReference type="Pfam" id="PF04403">
    <property type="entry name" value="PqiA"/>
    <property type="match status" value="2"/>
</dbReference>
<proteinExistence type="predicted"/>
<gene>
    <name evidence="8" type="ORF">MB824_06835</name>
</gene>
<keyword evidence="3" id="KW-0997">Cell inner membrane</keyword>
<name>A0ABS9NQ13_9NEIS</name>
<keyword evidence="4 7" id="KW-0812">Transmembrane</keyword>
<organism evidence="8 9">
    <name type="scientific">Kingella pumchi</name>
    <dbReference type="NCBI Taxonomy" id="2779506"/>
    <lineage>
        <taxon>Bacteria</taxon>
        <taxon>Pseudomonadati</taxon>
        <taxon>Pseudomonadota</taxon>
        <taxon>Betaproteobacteria</taxon>
        <taxon>Neisseriales</taxon>
        <taxon>Neisseriaceae</taxon>
        <taxon>Kingella</taxon>
    </lineage>
</organism>
<dbReference type="RefSeq" id="WP_238747459.1">
    <property type="nucleotide sequence ID" value="NZ_JAKOOW010000024.1"/>
</dbReference>
<keyword evidence="9" id="KW-1185">Reference proteome</keyword>
<evidence type="ECO:0000313" key="9">
    <source>
        <dbReference type="Proteomes" id="UP001298424"/>
    </source>
</evidence>
<evidence type="ECO:0000256" key="7">
    <source>
        <dbReference type="SAM" id="Phobius"/>
    </source>
</evidence>
<feature type="transmembrane region" description="Helical" evidence="7">
    <location>
        <begin position="394"/>
        <end position="412"/>
    </location>
</feature>
<dbReference type="EMBL" id="JAKOOW010000024">
    <property type="protein sequence ID" value="MCG6504206.1"/>
    <property type="molecule type" value="Genomic_DNA"/>
</dbReference>
<evidence type="ECO:0000256" key="3">
    <source>
        <dbReference type="ARBA" id="ARBA00022519"/>
    </source>
</evidence>
<evidence type="ECO:0000256" key="1">
    <source>
        <dbReference type="ARBA" id="ARBA00004533"/>
    </source>
</evidence>
<comment type="subcellular location">
    <subcellularLocation>
        <location evidence="1">Cell inner membrane</location>
    </subcellularLocation>
</comment>
<feature type="transmembrane region" description="Helical" evidence="7">
    <location>
        <begin position="113"/>
        <end position="140"/>
    </location>
</feature>
<dbReference type="Proteomes" id="UP001298424">
    <property type="component" value="Unassembled WGS sequence"/>
</dbReference>
<evidence type="ECO:0000256" key="4">
    <source>
        <dbReference type="ARBA" id="ARBA00022692"/>
    </source>
</evidence>
<keyword evidence="5 7" id="KW-1133">Transmembrane helix</keyword>
<dbReference type="PANTHER" id="PTHR30462">
    <property type="entry name" value="INTERMEMBRANE TRANSPORT PROTEIN PQIB-RELATED"/>
    <property type="match status" value="1"/>
</dbReference>
<dbReference type="PANTHER" id="PTHR30462:SF3">
    <property type="entry name" value="INTERMEMBRANE TRANSPORT PROTEIN PQIA"/>
    <property type="match status" value="1"/>
</dbReference>
<evidence type="ECO:0000256" key="2">
    <source>
        <dbReference type="ARBA" id="ARBA00022475"/>
    </source>
</evidence>
<evidence type="ECO:0000256" key="6">
    <source>
        <dbReference type="ARBA" id="ARBA00023136"/>
    </source>
</evidence>
<evidence type="ECO:0000313" key="8">
    <source>
        <dbReference type="EMBL" id="MCG6504206.1"/>
    </source>
</evidence>
<protein>
    <submittedName>
        <fullName evidence="8">Paraquat-inducible protein A</fullName>
    </submittedName>
</protein>
<keyword evidence="6 7" id="KW-0472">Membrane</keyword>
<feature type="transmembrane region" description="Helical" evidence="7">
    <location>
        <begin position="270"/>
        <end position="290"/>
    </location>
</feature>
<feature type="transmembrane region" description="Helical" evidence="7">
    <location>
        <begin position="316"/>
        <end position="343"/>
    </location>
</feature>